<proteinExistence type="predicted"/>
<feature type="transmembrane region" description="Helical" evidence="2">
    <location>
        <begin position="276"/>
        <end position="300"/>
    </location>
</feature>
<feature type="compositionally biased region" description="Low complexity" evidence="1">
    <location>
        <begin position="352"/>
        <end position="373"/>
    </location>
</feature>
<evidence type="ECO:0000313" key="3">
    <source>
        <dbReference type="EMBL" id="SLM95552.1"/>
    </source>
</evidence>
<organism evidence="3 4">
    <name type="scientific">Brevibacterium yomogidense</name>
    <dbReference type="NCBI Taxonomy" id="946573"/>
    <lineage>
        <taxon>Bacteria</taxon>
        <taxon>Bacillati</taxon>
        <taxon>Actinomycetota</taxon>
        <taxon>Actinomycetes</taxon>
        <taxon>Micrococcales</taxon>
        <taxon>Brevibacteriaceae</taxon>
        <taxon>Brevibacterium</taxon>
    </lineage>
</organism>
<dbReference type="AlphaFoldDB" id="A0A1X6X8H8"/>
<feature type="compositionally biased region" description="Basic and acidic residues" evidence="1">
    <location>
        <begin position="105"/>
        <end position="118"/>
    </location>
</feature>
<keyword evidence="3" id="KW-0282">Flagellum</keyword>
<feature type="region of interest" description="Disordered" evidence="1">
    <location>
        <begin position="174"/>
        <end position="266"/>
    </location>
</feature>
<feature type="region of interest" description="Disordered" evidence="1">
    <location>
        <begin position="87"/>
        <end position="126"/>
    </location>
</feature>
<keyword evidence="2" id="KW-0472">Membrane</keyword>
<feature type="compositionally biased region" description="Polar residues" evidence="1">
    <location>
        <begin position="471"/>
        <end position="486"/>
    </location>
</feature>
<feature type="compositionally biased region" description="Low complexity" evidence="1">
    <location>
        <begin position="222"/>
        <end position="242"/>
    </location>
</feature>
<feature type="compositionally biased region" description="Acidic residues" evidence="1">
    <location>
        <begin position="461"/>
        <end position="470"/>
    </location>
</feature>
<keyword evidence="2" id="KW-0812">Transmembrane</keyword>
<feature type="compositionally biased region" description="Low complexity" evidence="1">
    <location>
        <begin position="598"/>
        <end position="618"/>
    </location>
</feature>
<feature type="transmembrane region" description="Helical" evidence="2">
    <location>
        <begin position="306"/>
        <end position="327"/>
    </location>
</feature>
<feature type="compositionally biased region" description="Low complexity" evidence="1">
    <location>
        <begin position="406"/>
        <end position="421"/>
    </location>
</feature>
<protein>
    <submittedName>
        <fullName evidence="3">Flagellar hook-length control protein FliK</fullName>
    </submittedName>
</protein>
<feature type="compositionally biased region" description="Basic residues" evidence="1">
    <location>
        <begin position="243"/>
        <end position="253"/>
    </location>
</feature>
<feature type="compositionally biased region" description="Basic and acidic residues" evidence="1">
    <location>
        <begin position="42"/>
        <end position="63"/>
    </location>
</feature>
<feature type="region of interest" description="Disordered" evidence="1">
    <location>
        <begin position="28"/>
        <end position="73"/>
    </location>
</feature>
<evidence type="ECO:0000313" key="4">
    <source>
        <dbReference type="Proteomes" id="UP000196581"/>
    </source>
</evidence>
<reference evidence="4" key="1">
    <citation type="submission" date="2017-02" db="EMBL/GenBank/DDBJ databases">
        <authorList>
            <person name="Dridi B."/>
        </authorList>
    </citation>
    <scope>NUCLEOTIDE SEQUENCE [LARGE SCALE GENOMIC DNA]</scope>
    <source>
        <strain evidence="4">B Co 03.10</strain>
    </source>
</reference>
<dbReference type="RefSeq" id="WP_087005587.1">
    <property type="nucleotide sequence ID" value="NZ_FWFF01000005.1"/>
</dbReference>
<feature type="compositionally biased region" description="Basic and acidic residues" evidence="1">
    <location>
        <begin position="573"/>
        <end position="590"/>
    </location>
</feature>
<dbReference type="EMBL" id="FWFF01000005">
    <property type="protein sequence ID" value="SLM95552.1"/>
    <property type="molecule type" value="Genomic_DNA"/>
</dbReference>
<accession>A0A1X6X8H8</accession>
<sequence>MDTSIAFLLLAVVLFAVIVPAILKRSAEKHEERLPERAQTVDVDRTPRCTTDDSRPHLLRGDSHPAGIDLPVPDVETSRAAPRLSLRTEGPALEVVGGSHTPRTGSDRRPDHRVDTDTHAPPGWESDAAALPMAVGQSAPLDLSAPTSSAVRSATGTADVLAFAPAGATVVATAGSAGSTDHETMDLPMNSSHRPAPRRVDAAAERMPSALPADIRARLAQPSSGRSGSGSSSRPSTAAGPRPHTHHGARGGSHRPGPARPTMDASARKRVRTLRAVLPFCGLALMGLALLTLVFVGFVAFGSMPWGVPVVTAALGLACLGLVRALNKEIRVLRRGMTAEAPAAPRTRSTSPARPAATERPAPQKHAAAPAAARTVIEVEEPITADIPVVREAAAAGESQADDAQAEGTQTEGAQAEAEPTPAEKAETASTRAEHVTSEPANDVQAPADASEADTSGSDTFESDTSEADTSETGTSAQHTATSRTRSIFAASALPEPEAPTIAESLARRRAPGEWTPSVLPTPSYVDAPVAERDEPSPVVADASSYSLAPTNHESLAAQFAEELGYRPALADAAREESVQSTKAETERATGSDGPLGHGRAAIRGSGSSRGRSASPAAEQPAQLGDILARRRA</sequence>
<keyword evidence="3" id="KW-0966">Cell projection</keyword>
<feature type="region of interest" description="Disordered" evidence="1">
    <location>
        <begin position="394"/>
        <end position="544"/>
    </location>
</feature>
<gene>
    <name evidence="3" type="ORF">FM105_04935</name>
</gene>
<keyword evidence="2" id="KW-1133">Transmembrane helix</keyword>
<keyword evidence="3" id="KW-0969">Cilium</keyword>
<feature type="region of interest" description="Disordered" evidence="1">
    <location>
        <begin position="571"/>
        <end position="633"/>
    </location>
</feature>
<keyword evidence="4" id="KW-1185">Reference proteome</keyword>
<feature type="region of interest" description="Disordered" evidence="1">
    <location>
        <begin position="340"/>
        <end position="373"/>
    </location>
</feature>
<name>A0A1X6X8H8_9MICO</name>
<evidence type="ECO:0000256" key="2">
    <source>
        <dbReference type="SAM" id="Phobius"/>
    </source>
</evidence>
<feature type="compositionally biased region" description="Basic and acidic residues" evidence="1">
    <location>
        <begin position="422"/>
        <end position="437"/>
    </location>
</feature>
<dbReference type="Proteomes" id="UP000196581">
    <property type="component" value="Unassembled WGS sequence"/>
</dbReference>
<evidence type="ECO:0000256" key="1">
    <source>
        <dbReference type="SAM" id="MobiDB-lite"/>
    </source>
</evidence>
<feature type="transmembrane region" description="Helical" evidence="2">
    <location>
        <begin position="6"/>
        <end position="23"/>
    </location>
</feature>